<reference evidence="7" key="1">
    <citation type="submission" date="2022-12" db="EMBL/GenBank/DDBJ databases">
        <authorList>
            <person name="Alioto T."/>
            <person name="Alioto T."/>
            <person name="Gomez Garrido J."/>
        </authorList>
    </citation>
    <scope>NUCLEOTIDE SEQUENCE</scope>
</reference>
<protein>
    <submittedName>
        <fullName evidence="7">Repeat-containing 34</fullName>
    </submittedName>
</protein>
<evidence type="ECO:0000256" key="6">
    <source>
        <dbReference type="SAM" id="MobiDB-lite"/>
    </source>
</evidence>
<dbReference type="AlphaFoldDB" id="A0AA35LF92"/>
<sequence>MFSEAAGGAADVASVWRAERGRRCEEKSTQTGAVQASEAATQSRRARDAGVQTGDGAGFEGQPPVTPGAVDYSGLLAFLQGVEEPVCRELEKNWKSHAFDGWRAEWAEPTERISCLHSLYYPPARERKLHVTGVSWSSTGAVVACSYGRLDDGDWGAETSYVCAWNRDRRAPDPQRPIWSWTPQRRHGAGLPPTPPVRPRRGEVLVWDTGRPEDPLIWRSGMTDDSHTDPVYQVTWLPGDKQPRLLSSSTDGKILLWQEEKDGLLEPVAGFALALRQIPRGARPKKICRGDAPLGVTALSFSPFDPTVFVAGTEGGDLLKCWAGAETPAVGPPHSGGGLPLKAPAQMAFAPHGGPVYSLSCSPFHRNLFLSGGTDGHVHLYSMLQAQPLVSLQLSKKYVFGVRWSPVRPLVFAAATGEGEIHLFDFGQNSQKPSLSVRQSPEPAYCLEFNPRRAQLLAAGDGGGGVKVWQLGGEFGEEGGRERSQLEMLANEVSD</sequence>
<dbReference type="EMBL" id="OX395140">
    <property type="protein sequence ID" value="CAI5794534.1"/>
    <property type="molecule type" value="Genomic_DNA"/>
</dbReference>
<feature type="compositionally biased region" description="Polar residues" evidence="6">
    <location>
        <begin position="29"/>
        <end position="43"/>
    </location>
</feature>
<dbReference type="GO" id="GO:0045504">
    <property type="term" value="F:dynein heavy chain binding"/>
    <property type="evidence" value="ECO:0007669"/>
    <property type="project" value="TreeGrafter"/>
</dbReference>
<dbReference type="GO" id="GO:0005868">
    <property type="term" value="C:cytoplasmic dynein complex"/>
    <property type="evidence" value="ECO:0007669"/>
    <property type="project" value="TreeGrafter"/>
</dbReference>
<dbReference type="PROSITE" id="PS50082">
    <property type="entry name" value="WD_REPEATS_2"/>
    <property type="match status" value="1"/>
</dbReference>
<dbReference type="GO" id="GO:0045503">
    <property type="term" value="F:dynein light chain binding"/>
    <property type="evidence" value="ECO:0007669"/>
    <property type="project" value="TreeGrafter"/>
</dbReference>
<feature type="region of interest" description="Disordered" evidence="6">
    <location>
        <begin position="175"/>
        <end position="201"/>
    </location>
</feature>
<dbReference type="PANTHER" id="PTHR12442:SF26">
    <property type="entry name" value="CYTOPLASMIC DYNEIN 2 INTERMEDIATE CHAIN 2"/>
    <property type="match status" value="1"/>
</dbReference>
<feature type="repeat" description="WD" evidence="5">
    <location>
        <begin position="224"/>
        <end position="258"/>
    </location>
</feature>
<dbReference type="InterPro" id="IPR036322">
    <property type="entry name" value="WD40_repeat_dom_sf"/>
</dbReference>
<gene>
    <name evidence="7" type="ORF">PODLI_1B020913</name>
</gene>
<evidence type="ECO:0000256" key="5">
    <source>
        <dbReference type="PROSITE-ProRule" id="PRU00221"/>
    </source>
</evidence>
<dbReference type="PANTHER" id="PTHR12442">
    <property type="entry name" value="DYNEIN INTERMEDIATE CHAIN"/>
    <property type="match status" value="1"/>
</dbReference>
<organism evidence="7 8">
    <name type="scientific">Podarcis lilfordi</name>
    <name type="common">Lilford's wall lizard</name>
    <dbReference type="NCBI Taxonomy" id="74358"/>
    <lineage>
        <taxon>Eukaryota</taxon>
        <taxon>Metazoa</taxon>
        <taxon>Chordata</taxon>
        <taxon>Craniata</taxon>
        <taxon>Vertebrata</taxon>
        <taxon>Euteleostomi</taxon>
        <taxon>Lepidosauria</taxon>
        <taxon>Squamata</taxon>
        <taxon>Bifurcata</taxon>
        <taxon>Unidentata</taxon>
        <taxon>Episquamata</taxon>
        <taxon>Laterata</taxon>
        <taxon>Lacertibaenia</taxon>
        <taxon>Lacertidae</taxon>
        <taxon>Podarcis</taxon>
    </lineage>
</organism>
<dbReference type="Pfam" id="PF00400">
    <property type="entry name" value="WD40"/>
    <property type="match status" value="2"/>
</dbReference>
<proteinExistence type="predicted"/>
<keyword evidence="4" id="KW-0677">Repeat</keyword>
<dbReference type="GO" id="GO:0042073">
    <property type="term" value="P:intraciliary transport"/>
    <property type="evidence" value="ECO:0007669"/>
    <property type="project" value="TreeGrafter"/>
</dbReference>
<accession>A0AA35LF92</accession>
<dbReference type="FunFam" id="2.130.10.10:FF:000283">
    <property type="entry name" value="WD repeat domain 34"/>
    <property type="match status" value="1"/>
</dbReference>
<feature type="compositionally biased region" description="Basic and acidic residues" evidence="6">
    <location>
        <begin position="17"/>
        <end position="28"/>
    </location>
</feature>
<keyword evidence="8" id="KW-1185">Reference proteome</keyword>
<evidence type="ECO:0000256" key="1">
    <source>
        <dbReference type="ARBA" id="ARBA00004496"/>
    </source>
</evidence>
<evidence type="ECO:0000256" key="3">
    <source>
        <dbReference type="ARBA" id="ARBA00022574"/>
    </source>
</evidence>
<dbReference type="GO" id="GO:0097014">
    <property type="term" value="C:ciliary plasm"/>
    <property type="evidence" value="ECO:0007669"/>
    <property type="project" value="TreeGrafter"/>
</dbReference>
<evidence type="ECO:0000313" key="8">
    <source>
        <dbReference type="Proteomes" id="UP001178461"/>
    </source>
</evidence>
<dbReference type="InterPro" id="IPR050687">
    <property type="entry name" value="Dynein_IC"/>
</dbReference>
<evidence type="ECO:0000313" key="7">
    <source>
        <dbReference type="EMBL" id="CAI5794534.1"/>
    </source>
</evidence>
<evidence type="ECO:0000256" key="4">
    <source>
        <dbReference type="ARBA" id="ARBA00022737"/>
    </source>
</evidence>
<dbReference type="InterPro" id="IPR015943">
    <property type="entry name" value="WD40/YVTN_repeat-like_dom_sf"/>
</dbReference>
<evidence type="ECO:0000256" key="2">
    <source>
        <dbReference type="ARBA" id="ARBA00022490"/>
    </source>
</evidence>
<keyword evidence="2" id="KW-0963">Cytoplasm</keyword>
<dbReference type="SMART" id="SM00320">
    <property type="entry name" value="WD40"/>
    <property type="match status" value="5"/>
</dbReference>
<dbReference type="SUPFAM" id="SSF50978">
    <property type="entry name" value="WD40 repeat-like"/>
    <property type="match status" value="1"/>
</dbReference>
<dbReference type="Proteomes" id="UP001178461">
    <property type="component" value="Chromosome Z"/>
</dbReference>
<dbReference type="Gene3D" id="2.130.10.10">
    <property type="entry name" value="YVTN repeat-like/Quinoprotein amine dehydrogenase"/>
    <property type="match status" value="2"/>
</dbReference>
<feature type="region of interest" description="Disordered" evidence="6">
    <location>
        <begin position="17"/>
        <end position="64"/>
    </location>
</feature>
<name>A0AA35LF92_9SAUR</name>
<keyword evidence="3 5" id="KW-0853">WD repeat</keyword>
<dbReference type="InterPro" id="IPR001680">
    <property type="entry name" value="WD40_rpt"/>
</dbReference>
<comment type="subcellular location">
    <subcellularLocation>
        <location evidence="1">Cytoplasm</location>
    </subcellularLocation>
</comment>